<comment type="caution">
    <text evidence="3">The sequence shown here is derived from an EMBL/GenBank/DDBJ whole genome shotgun (WGS) entry which is preliminary data.</text>
</comment>
<keyword evidence="2" id="KW-1133">Transmembrane helix</keyword>
<reference evidence="3 4" key="1">
    <citation type="submission" date="2023-01" db="EMBL/GenBank/DDBJ databases">
        <title>Analysis of 21 Apiospora genomes using comparative genomics revels a genus with tremendous synthesis potential of carbohydrate active enzymes and secondary metabolites.</title>
        <authorList>
            <person name="Sorensen T."/>
        </authorList>
    </citation>
    <scope>NUCLEOTIDE SEQUENCE [LARGE SCALE GENOMIC DNA]</scope>
    <source>
        <strain evidence="3 4">CBS 24483</strain>
    </source>
</reference>
<feature type="transmembrane region" description="Helical" evidence="2">
    <location>
        <begin position="35"/>
        <end position="59"/>
    </location>
</feature>
<name>A0ABR1Q9T6_9PEZI</name>
<accession>A0ABR1Q9T6</accession>
<proteinExistence type="predicted"/>
<organism evidence="3 4">
    <name type="scientific">Apiospora aurea</name>
    <dbReference type="NCBI Taxonomy" id="335848"/>
    <lineage>
        <taxon>Eukaryota</taxon>
        <taxon>Fungi</taxon>
        <taxon>Dikarya</taxon>
        <taxon>Ascomycota</taxon>
        <taxon>Pezizomycotina</taxon>
        <taxon>Sordariomycetes</taxon>
        <taxon>Xylariomycetidae</taxon>
        <taxon>Amphisphaeriales</taxon>
        <taxon>Apiosporaceae</taxon>
        <taxon>Apiospora</taxon>
    </lineage>
</organism>
<feature type="region of interest" description="Disordered" evidence="1">
    <location>
        <begin position="703"/>
        <end position="744"/>
    </location>
</feature>
<keyword evidence="2" id="KW-0472">Membrane</keyword>
<keyword evidence="4" id="KW-1185">Reference proteome</keyword>
<keyword evidence="2" id="KW-0812">Transmembrane</keyword>
<evidence type="ECO:0000256" key="2">
    <source>
        <dbReference type="SAM" id="Phobius"/>
    </source>
</evidence>
<dbReference type="GeneID" id="92079454"/>
<evidence type="ECO:0000313" key="4">
    <source>
        <dbReference type="Proteomes" id="UP001391051"/>
    </source>
</evidence>
<gene>
    <name evidence="3" type="ORF">PG986_010170</name>
</gene>
<evidence type="ECO:0000256" key="1">
    <source>
        <dbReference type="SAM" id="MobiDB-lite"/>
    </source>
</evidence>
<evidence type="ECO:0000313" key="3">
    <source>
        <dbReference type="EMBL" id="KAK7949284.1"/>
    </source>
</evidence>
<feature type="transmembrane region" description="Helical" evidence="2">
    <location>
        <begin position="111"/>
        <end position="131"/>
    </location>
</feature>
<sequence>MDTDGQVYLGVWTNWSRGSAIMGATLTMTQSSGNILIAFTATFIPFVASRLWKMLCFVFHTYSSKRGVQHAIYHQRQVILRNSPSPDSGAFSLLVLMWTWRRLHAKALARLLPLLVFSILFMVGFTVAGGYSSQITSAMGNEVLINGKNCGVYGPPSWANIDYPTMLASNSWLSTKLADAANYVQQCYATQGTSMFDCNRFVVQNLPTETSDGNSACPFASDVCRDNATNIRLDTGYLDSNDHLGLNAPQDQRFLWRKVLSCAPLRTDGYTTSHIYENRSFTSYHYGSQVAQNQASVNYTYSVIELLSQYRQTERESAGINYRISGQLAQSFNGSLVRDEGSFVPDRTIEATDGDIVLVFLSGNGVLFPQKSNDAWYRATRRMGTLRSQNGAGSGDIYITAEAASPLGCVQQYQWCNPELTIPRGCGPLAGWLDATAGAAPLFNLTVDNSGALRIPPQVLNEKYGIYDIVQTFGARALASQTSLSAGVQLSLSERQWQVDVTNWWNMSLAFHQAAFVDTASGYIHADANLQHLVSPPPTMMSTISAKARIDDNIVRLLIDGQKIRHAGYASFSLFGLLFTYVLGAAIILMSFILDPIMRYLHKRGKYRQYQYLEWRTNGALQLHRLAQDELGYGKWSGCTDTVPKTNPEDLLSDLDISDLEYPRLNSEVVEEAKLEAGSHTETAGSDQISSIATENTIHNLYSGHASWGPRRTSDAEDTVSILEESQSPEARRVSMLSGQDRRR</sequence>
<feature type="transmembrane region" description="Helical" evidence="2">
    <location>
        <begin position="572"/>
        <end position="594"/>
    </location>
</feature>
<dbReference type="Proteomes" id="UP001391051">
    <property type="component" value="Unassembled WGS sequence"/>
</dbReference>
<dbReference type="EMBL" id="JAQQWE010000006">
    <property type="protein sequence ID" value="KAK7949284.1"/>
    <property type="molecule type" value="Genomic_DNA"/>
</dbReference>
<protein>
    <submittedName>
        <fullName evidence="3">Uncharacterized protein</fullName>
    </submittedName>
</protein>
<dbReference type="RefSeq" id="XP_066698790.1">
    <property type="nucleotide sequence ID" value="XM_066846392.1"/>
</dbReference>